<organism evidence="2 3">
    <name type="scientific">Longispora fulva</name>
    <dbReference type="NCBI Taxonomy" id="619741"/>
    <lineage>
        <taxon>Bacteria</taxon>
        <taxon>Bacillati</taxon>
        <taxon>Actinomycetota</taxon>
        <taxon>Actinomycetes</taxon>
        <taxon>Micromonosporales</taxon>
        <taxon>Micromonosporaceae</taxon>
        <taxon>Longispora</taxon>
    </lineage>
</organism>
<accession>A0A8J7GRT8</accession>
<dbReference type="Proteomes" id="UP000622552">
    <property type="component" value="Unassembled WGS sequence"/>
</dbReference>
<name>A0A8J7GRT8_9ACTN</name>
<keyword evidence="3" id="KW-1185">Reference proteome</keyword>
<protein>
    <recommendedName>
        <fullName evidence="4">Holin</fullName>
    </recommendedName>
</protein>
<reference evidence="2" key="1">
    <citation type="submission" date="2020-11" db="EMBL/GenBank/DDBJ databases">
        <title>Sequencing the genomes of 1000 actinobacteria strains.</title>
        <authorList>
            <person name="Klenk H.-P."/>
        </authorList>
    </citation>
    <scope>NUCLEOTIDE SEQUENCE</scope>
    <source>
        <strain evidence="2">DSM 45356</strain>
    </source>
</reference>
<keyword evidence="1" id="KW-0472">Membrane</keyword>
<sequence>MTYLTSKAFWIATAERGAKTFAQALVAALTVGLAAGAIGVDVLRVDWITAASVSAGATLLSVLTSIASGPFGPADSPSLTKADRS</sequence>
<dbReference type="EMBL" id="JADOUF010000001">
    <property type="protein sequence ID" value="MBG6137534.1"/>
    <property type="molecule type" value="Genomic_DNA"/>
</dbReference>
<gene>
    <name evidence="2" type="ORF">IW245_003728</name>
</gene>
<keyword evidence="1" id="KW-1133">Transmembrane helix</keyword>
<proteinExistence type="predicted"/>
<evidence type="ECO:0000256" key="1">
    <source>
        <dbReference type="SAM" id="Phobius"/>
    </source>
</evidence>
<evidence type="ECO:0000313" key="3">
    <source>
        <dbReference type="Proteomes" id="UP000622552"/>
    </source>
</evidence>
<dbReference type="InterPro" id="IPR020109">
    <property type="entry name" value="Holin_r1t"/>
</dbReference>
<comment type="caution">
    <text evidence="2">The sequence shown here is derived from an EMBL/GenBank/DDBJ whole genome shotgun (WGS) entry which is preliminary data.</text>
</comment>
<dbReference type="Pfam" id="PF16945">
    <property type="entry name" value="Phage_r1t_holin"/>
    <property type="match status" value="1"/>
</dbReference>
<dbReference type="AlphaFoldDB" id="A0A8J7GRT8"/>
<feature type="transmembrane region" description="Helical" evidence="1">
    <location>
        <begin position="20"/>
        <end position="40"/>
    </location>
</feature>
<feature type="transmembrane region" description="Helical" evidence="1">
    <location>
        <begin position="47"/>
        <end position="67"/>
    </location>
</feature>
<evidence type="ECO:0000313" key="2">
    <source>
        <dbReference type="EMBL" id="MBG6137534.1"/>
    </source>
</evidence>
<keyword evidence="1" id="KW-0812">Transmembrane</keyword>
<dbReference type="RefSeq" id="WP_197004388.1">
    <property type="nucleotide sequence ID" value="NZ_BONS01000020.1"/>
</dbReference>
<evidence type="ECO:0008006" key="4">
    <source>
        <dbReference type="Google" id="ProtNLM"/>
    </source>
</evidence>